<evidence type="ECO:0000313" key="3">
    <source>
        <dbReference type="EMBL" id="GIO43538.1"/>
    </source>
</evidence>
<reference evidence="3" key="1">
    <citation type="submission" date="2021-03" db="EMBL/GenBank/DDBJ databases">
        <title>Antimicrobial resistance genes in bacteria isolated from Japanese honey, and their potential for conferring macrolide and lincosamide resistance in the American foulbrood pathogen Paenibacillus larvae.</title>
        <authorList>
            <person name="Okamoto M."/>
            <person name="Kumagai M."/>
            <person name="Kanamori H."/>
            <person name="Takamatsu D."/>
        </authorList>
    </citation>
    <scope>NUCLEOTIDE SEQUENCE</scope>
    <source>
        <strain evidence="3">J41TS4</strain>
    </source>
</reference>
<feature type="compositionally biased region" description="Polar residues" evidence="1">
    <location>
        <begin position="29"/>
        <end position="41"/>
    </location>
</feature>
<accession>A0A919Y5B6</accession>
<evidence type="ECO:0000313" key="4">
    <source>
        <dbReference type="Proteomes" id="UP000678895"/>
    </source>
</evidence>
<feature type="compositionally biased region" description="Polar residues" evidence="1">
    <location>
        <begin position="131"/>
        <end position="150"/>
    </location>
</feature>
<keyword evidence="4" id="KW-1185">Reference proteome</keyword>
<feature type="compositionally biased region" description="Polar residues" evidence="1">
    <location>
        <begin position="48"/>
        <end position="67"/>
    </location>
</feature>
<dbReference type="Pfam" id="PF09580">
    <property type="entry name" value="Spore_YhcN_YlaJ"/>
    <property type="match status" value="2"/>
</dbReference>
<feature type="region of interest" description="Disordered" evidence="1">
    <location>
        <begin position="29"/>
        <end position="67"/>
    </location>
</feature>
<feature type="region of interest" description="Disordered" evidence="1">
    <location>
        <begin position="271"/>
        <end position="309"/>
    </location>
</feature>
<feature type="compositionally biased region" description="Polar residues" evidence="1">
    <location>
        <begin position="281"/>
        <end position="302"/>
    </location>
</feature>
<evidence type="ECO:0000256" key="2">
    <source>
        <dbReference type="SAM" id="SignalP"/>
    </source>
</evidence>
<sequence>MHIKKMVHLSLSAALIAGMVGLTACGTRTDNNNVKTQSLRNHNGRNVDVNSLPQGNRLFSRSAGNGQSERITSLKYSPALSNKVAGLSDIQTAHVVVTDRDAYVAVTLHGTNNNPGTGSGISEMSTGRSTGINNNRGMTNSSGSYGANSETRGSGGNGGLARGLTGRSGTAGSLFDINRGDGGMGTGTFNGIENGTEAGRVTDNVTQQVKDQVTDVIKKTAPNIRNVYVSNDSDFVSRVGSYATESRGGSALQDMISDFQTMIDRVFPSRAGTMTGPNGYAPTQPNGINNRGMTPAGINNNGYSGGVTR</sequence>
<feature type="region of interest" description="Disordered" evidence="1">
    <location>
        <begin position="131"/>
        <end position="165"/>
    </location>
</feature>
<dbReference type="InterPro" id="IPR019076">
    <property type="entry name" value="Spore_lipoprot_YhcN/YlaJ-like"/>
</dbReference>
<dbReference type="PROSITE" id="PS51257">
    <property type="entry name" value="PROKAR_LIPOPROTEIN"/>
    <property type="match status" value="1"/>
</dbReference>
<name>A0A919Y5B6_9BACL</name>
<evidence type="ECO:0008006" key="5">
    <source>
        <dbReference type="Google" id="ProtNLM"/>
    </source>
</evidence>
<organism evidence="3 4">
    <name type="scientific">Paenibacillus apis</name>
    <dbReference type="NCBI Taxonomy" id="1792174"/>
    <lineage>
        <taxon>Bacteria</taxon>
        <taxon>Bacillati</taxon>
        <taxon>Bacillota</taxon>
        <taxon>Bacilli</taxon>
        <taxon>Bacillales</taxon>
        <taxon>Paenibacillaceae</taxon>
        <taxon>Paenibacillus</taxon>
    </lineage>
</organism>
<evidence type="ECO:0000256" key="1">
    <source>
        <dbReference type="SAM" id="MobiDB-lite"/>
    </source>
</evidence>
<gene>
    <name evidence="3" type="ORF">J41TS4_32960</name>
</gene>
<feature type="chain" id="PRO_5039370958" description="YhcN/YlaJ family sporulation lipoprotein" evidence="2">
    <location>
        <begin position="25"/>
        <end position="309"/>
    </location>
</feature>
<proteinExistence type="predicted"/>
<dbReference type="Proteomes" id="UP000678895">
    <property type="component" value="Unassembled WGS sequence"/>
</dbReference>
<dbReference type="AlphaFoldDB" id="A0A919Y5B6"/>
<comment type="caution">
    <text evidence="3">The sequence shown here is derived from an EMBL/GenBank/DDBJ whole genome shotgun (WGS) entry which is preliminary data.</text>
</comment>
<protein>
    <recommendedName>
        <fullName evidence="5">YhcN/YlaJ family sporulation lipoprotein</fullName>
    </recommendedName>
</protein>
<dbReference type="EMBL" id="BORS01000011">
    <property type="protein sequence ID" value="GIO43538.1"/>
    <property type="molecule type" value="Genomic_DNA"/>
</dbReference>
<feature type="signal peptide" evidence="2">
    <location>
        <begin position="1"/>
        <end position="24"/>
    </location>
</feature>
<keyword evidence="2" id="KW-0732">Signal</keyword>